<name>A0A7S4DYR2_9EUKA</name>
<dbReference type="AlphaFoldDB" id="A0A7S4DYR2"/>
<sequence>MDGAGDEERVSLLGETQRKAPAVGKCLPAAGSLCMVQGCGKAVLLTGAPIYRCCLTWGFESIELPDKTMVKVLSLDVENALISVQIVQHEQIQHINTVGTVKATWLEEVSAESSESVTDREQGVTPLEHPENKMMSDPGENSPIATVPTSTFMASSFDEDDAIVDSETSSVVPRSDSLGSADELGQPLADELRERVDDGMQEQPGADIPEESPSKHEIPFVVPQGELPFSSVVDIVEGVKSRELNARDLLASMVRDGAPRSIQGEILRAVLQHDLPLNGVAAQVLGKIRSVELKDNVLAVHFNTKGRYTITLPATKKWVLHSKNRENPFLVHRLNRPVESAREARKFSLAPTVRLNVTDEGITSICKGDVMVKSLIKLNVDMNTCRAEGKMATDRSGRPYLIIDNKTRKPLVVRGKYQPQVFDEWLRVAVFGYKTWVGLKAPRS</sequence>
<organism evidence="2">
    <name type="scientific">Lotharella globosa</name>
    <dbReference type="NCBI Taxonomy" id="91324"/>
    <lineage>
        <taxon>Eukaryota</taxon>
        <taxon>Sar</taxon>
        <taxon>Rhizaria</taxon>
        <taxon>Cercozoa</taxon>
        <taxon>Chlorarachniophyceae</taxon>
        <taxon>Lotharella</taxon>
    </lineage>
</organism>
<feature type="region of interest" description="Disordered" evidence="1">
    <location>
        <begin position="112"/>
        <end position="141"/>
    </location>
</feature>
<feature type="compositionally biased region" description="Basic and acidic residues" evidence="1">
    <location>
        <begin position="117"/>
        <end position="134"/>
    </location>
</feature>
<proteinExistence type="predicted"/>
<gene>
    <name evidence="2" type="ORF">LGLO00237_LOCUS30810</name>
</gene>
<dbReference type="EMBL" id="HBIV01043890">
    <property type="protein sequence ID" value="CAE0679028.1"/>
    <property type="molecule type" value="Transcribed_RNA"/>
</dbReference>
<feature type="region of interest" description="Disordered" evidence="1">
    <location>
        <begin position="166"/>
        <end position="186"/>
    </location>
</feature>
<accession>A0A7S4DYR2</accession>
<evidence type="ECO:0000313" key="2">
    <source>
        <dbReference type="EMBL" id="CAE0679028.1"/>
    </source>
</evidence>
<reference evidence="2" key="1">
    <citation type="submission" date="2021-01" db="EMBL/GenBank/DDBJ databases">
        <authorList>
            <person name="Corre E."/>
            <person name="Pelletier E."/>
            <person name="Niang G."/>
            <person name="Scheremetjew M."/>
            <person name="Finn R."/>
            <person name="Kale V."/>
            <person name="Holt S."/>
            <person name="Cochrane G."/>
            <person name="Meng A."/>
            <person name="Brown T."/>
            <person name="Cohen L."/>
        </authorList>
    </citation>
    <scope>NUCLEOTIDE SEQUENCE</scope>
    <source>
        <strain evidence="2">CCCM811</strain>
    </source>
</reference>
<evidence type="ECO:0000256" key="1">
    <source>
        <dbReference type="SAM" id="MobiDB-lite"/>
    </source>
</evidence>
<protein>
    <submittedName>
        <fullName evidence="2">Uncharacterized protein</fullName>
    </submittedName>
</protein>